<dbReference type="AlphaFoldDB" id="A0A0M9IBG7"/>
<keyword evidence="5" id="KW-1185">Reference proteome</keyword>
<dbReference type="EMBL" id="QEXO01000001">
    <property type="protein sequence ID" value="PWE15199.1"/>
    <property type="molecule type" value="Genomic_DNA"/>
</dbReference>
<reference evidence="2 4" key="2">
    <citation type="submission" date="2018-05" db="EMBL/GenBank/DDBJ databases">
        <authorList>
            <person name="Lanie J.A."/>
            <person name="Ng W.-L."/>
            <person name="Kazmierczak K.M."/>
            <person name="Andrzejewski T.M."/>
            <person name="Davidsen T.M."/>
            <person name="Wayne K.J."/>
            <person name="Tettelin H."/>
            <person name="Glass J.I."/>
            <person name="Rusch D."/>
            <person name="Podicherti R."/>
            <person name="Tsui H.-C.T."/>
            <person name="Winkler M.E."/>
        </authorList>
    </citation>
    <scope>NUCLEOTIDE SEQUENCE [LARGE SCALE GENOMIC DNA]</scope>
    <source>
        <strain evidence="2 4">YBY</strain>
    </source>
</reference>
<dbReference type="Proteomes" id="UP000245216">
    <property type="component" value="Unassembled WGS sequence"/>
</dbReference>
<evidence type="ECO:0000313" key="2">
    <source>
        <dbReference type="EMBL" id="PWE15199.1"/>
    </source>
</evidence>
<evidence type="ECO:0000256" key="1">
    <source>
        <dbReference type="SAM" id="Phobius"/>
    </source>
</evidence>
<protein>
    <recommendedName>
        <fullName evidence="6">Type II secretion system protein GspC N-terminal domain-containing protein</fullName>
    </recommendedName>
</protein>
<dbReference type="RefSeq" id="WP_042487026.1">
    <property type="nucleotide sequence ID" value="NZ_CAXOJJ010000027.1"/>
</dbReference>
<gene>
    <name evidence="2" type="ORF">DF183_00210</name>
    <name evidence="3" type="ORF">M2J83_16210</name>
</gene>
<sequence>MGIISAIFPSHLWLRLCQAGIALALINLLINLFLPSEGTIAPVLDEDHREQISTQQIAQWFGGSTALPELRLHGMIVSGQAGAALLSINQQPVRAYRPGQELAPGVLLDSLQREHIVITVDAVPQQIATERKGPAIIPGIQQGAQP</sequence>
<proteinExistence type="predicted"/>
<evidence type="ECO:0008006" key="6">
    <source>
        <dbReference type="Google" id="ProtNLM"/>
    </source>
</evidence>
<keyword evidence="1" id="KW-0472">Membrane</keyword>
<reference evidence="3 5" key="3">
    <citation type="submission" date="2022-05" db="EMBL/GenBank/DDBJ databases">
        <title>Complete sequence of strain NY11312.</title>
        <authorList>
            <person name="Zhou D."/>
        </authorList>
    </citation>
    <scope>NUCLEOTIDE SEQUENCE [LARGE SCALE GENOMIC DNA]</scope>
    <source>
        <strain evidence="3 5">NY11312</strain>
    </source>
</reference>
<evidence type="ECO:0000313" key="4">
    <source>
        <dbReference type="Proteomes" id="UP000245216"/>
    </source>
</evidence>
<evidence type="ECO:0000313" key="3">
    <source>
        <dbReference type="EMBL" id="WBM37334.1"/>
    </source>
</evidence>
<dbReference type="STRING" id="511.UZ73_04650"/>
<evidence type="ECO:0000313" key="5">
    <source>
        <dbReference type="Proteomes" id="UP001211866"/>
    </source>
</evidence>
<keyword evidence="1" id="KW-1133">Transmembrane helix</keyword>
<organism evidence="2 4">
    <name type="scientific">Alcaligenes faecalis</name>
    <dbReference type="NCBI Taxonomy" id="511"/>
    <lineage>
        <taxon>Bacteria</taxon>
        <taxon>Pseudomonadati</taxon>
        <taxon>Pseudomonadota</taxon>
        <taxon>Betaproteobacteria</taxon>
        <taxon>Burkholderiales</taxon>
        <taxon>Alcaligenaceae</taxon>
        <taxon>Alcaligenes</taxon>
    </lineage>
</organism>
<dbReference type="GeneID" id="29370453"/>
<name>A0A0M9IBG7_ALCFA</name>
<dbReference type="KEGG" id="afa:UZ73_04650"/>
<reference evidence="2 4" key="1">
    <citation type="submission" date="2018-05" db="EMBL/GenBank/DDBJ databases">
        <title>Genome Sequence of an Efficient Indole-Degrading Bacterium, Alcaligenes sp.YBY.</title>
        <authorList>
            <person name="Yang B."/>
        </authorList>
    </citation>
    <scope>NUCLEOTIDE SEQUENCE [LARGE SCALE GENOMIC DNA]</scope>
    <source>
        <strain evidence="2 4">YBY</strain>
    </source>
</reference>
<dbReference type="Proteomes" id="UP001211866">
    <property type="component" value="Chromosome"/>
</dbReference>
<accession>A0A0S2JNR8</accession>
<keyword evidence="1" id="KW-0812">Transmembrane</keyword>
<feature type="transmembrane region" description="Helical" evidence="1">
    <location>
        <begin position="12"/>
        <end position="34"/>
    </location>
</feature>
<accession>A0A0M9IBG7</accession>
<dbReference type="OrthoDB" id="7014409at2"/>
<dbReference type="EMBL" id="CP096916">
    <property type="protein sequence ID" value="WBM37334.1"/>
    <property type="molecule type" value="Genomic_DNA"/>
</dbReference>